<keyword evidence="1 3" id="KW-0418">Kinase</keyword>
<dbReference type="GO" id="GO:0016301">
    <property type="term" value="F:kinase activity"/>
    <property type="evidence" value="ECO:0007669"/>
    <property type="project" value="UniProtKB-KW"/>
</dbReference>
<organism evidence="3 4">
    <name type="scientific">Nocardiopsis ansamitocini</name>
    <dbReference type="NCBI Taxonomy" id="1670832"/>
    <lineage>
        <taxon>Bacteria</taxon>
        <taxon>Bacillati</taxon>
        <taxon>Actinomycetota</taxon>
        <taxon>Actinomycetes</taxon>
        <taxon>Streptosporangiales</taxon>
        <taxon>Nocardiopsidaceae</taxon>
        <taxon>Nocardiopsis</taxon>
    </lineage>
</organism>
<sequence length="320" mass="32774">MITGTGLAGCHHGEILQGVFSGEGGRPCRGLVTLPMSSPVARAVFTPLPGTPGEHIVLDTPGRTKAARAAALAVAECARLAGRPACGGRLRVGGGAAPGLGMGSSTSDVIASIRAVAASFGARPSPGVVARLAVRAERASDPIMLGDRPVLFAQREGRVLEDFGPVLPAMAVVGCLTGGGQPVSTLDLPGGAVEGDVADYELLRAALRAAITDGDAAGVGRVSTESARLNQRVLPKAEFATLQDVARRCGAVGVQVAHSGNVAGLLFDAGVPDLDARLRSCGTRLRDHGLTATRIFRTPPWNNGARSWTTTFPRRSADRI</sequence>
<proteinExistence type="predicted"/>
<comment type="caution">
    <text evidence="3">The sequence shown here is derived from an EMBL/GenBank/DDBJ whole genome shotgun (WGS) entry which is preliminary data.</text>
</comment>
<keyword evidence="1 3" id="KW-0808">Transferase</keyword>
<keyword evidence="4" id="KW-1185">Reference proteome</keyword>
<name>A0A9W6P215_9ACTN</name>
<accession>A0A9W6P215</accession>
<feature type="domain" description="GHMP kinase N-terminal" evidence="2">
    <location>
        <begin position="73"/>
        <end position="139"/>
    </location>
</feature>
<dbReference type="Pfam" id="PF00288">
    <property type="entry name" value="GHMP_kinases_N"/>
    <property type="match status" value="1"/>
</dbReference>
<dbReference type="InterPro" id="IPR006204">
    <property type="entry name" value="GHMP_kinase_N_dom"/>
</dbReference>
<dbReference type="InterPro" id="IPR020568">
    <property type="entry name" value="Ribosomal_Su5_D2-typ_SF"/>
</dbReference>
<dbReference type="SUPFAM" id="SSF54211">
    <property type="entry name" value="Ribosomal protein S5 domain 2-like"/>
    <property type="match status" value="1"/>
</dbReference>
<evidence type="ECO:0000313" key="3">
    <source>
        <dbReference type="EMBL" id="GLU45657.1"/>
    </source>
</evidence>
<evidence type="ECO:0000259" key="2">
    <source>
        <dbReference type="Pfam" id="PF00288"/>
    </source>
</evidence>
<dbReference type="GO" id="GO:0005524">
    <property type="term" value="F:ATP binding"/>
    <property type="evidence" value="ECO:0007669"/>
    <property type="project" value="InterPro"/>
</dbReference>
<dbReference type="EMBL" id="BSQG01000001">
    <property type="protein sequence ID" value="GLU45657.1"/>
    <property type="molecule type" value="Genomic_DNA"/>
</dbReference>
<evidence type="ECO:0000256" key="1">
    <source>
        <dbReference type="ARBA" id="ARBA00022777"/>
    </source>
</evidence>
<dbReference type="RefSeq" id="WP_285756555.1">
    <property type="nucleotide sequence ID" value="NZ_BSQG01000001.1"/>
</dbReference>
<evidence type="ECO:0000313" key="4">
    <source>
        <dbReference type="Proteomes" id="UP001165092"/>
    </source>
</evidence>
<dbReference type="Proteomes" id="UP001165092">
    <property type="component" value="Unassembled WGS sequence"/>
</dbReference>
<protein>
    <submittedName>
        <fullName evidence="3">Kinase</fullName>
    </submittedName>
</protein>
<gene>
    <name evidence="3" type="ORF">Nans01_00080</name>
</gene>
<dbReference type="InterPro" id="IPR014721">
    <property type="entry name" value="Ribsml_uS5_D2-typ_fold_subgr"/>
</dbReference>
<dbReference type="Gene3D" id="3.30.230.10">
    <property type="match status" value="1"/>
</dbReference>
<dbReference type="AlphaFoldDB" id="A0A9W6P215"/>
<reference evidence="3" key="1">
    <citation type="submission" date="2023-02" db="EMBL/GenBank/DDBJ databases">
        <title>Nocardiopsis ansamitocini NBRC 112285.</title>
        <authorList>
            <person name="Ichikawa N."/>
            <person name="Sato H."/>
            <person name="Tonouchi N."/>
        </authorList>
    </citation>
    <scope>NUCLEOTIDE SEQUENCE</scope>
    <source>
        <strain evidence="3">NBRC 112285</strain>
    </source>
</reference>